<proteinExistence type="predicted"/>
<name>A0AB34HUT8_ESCRO</name>
<dbReference type="Proteomes" id="UP001159641">
    <property type="component" value="Unassembled WGS sequence"/>
</dbReference>
<keyword evidence="2" id="KW-1185">Reference proteome</keyword>
<gene>
    <name evidence="1" type="ORF">J1605_018510</name>
</gene>
<protein>
    <submittedName>
        <fullName evidence="1">Uncharacterized protein</fullName>
    </submittedName>
</protein>
<reference evidence="1 2" key="1">
    <citation type="submission" date="2022-11" db="EMBL/GenBank/DDBJ databases">
        <title>Whole genome sequence of Eschrichtius robustus ER-17-0199.</title>
        <authorList>
            <person name="Bruniche-Olsen A."/>
            <person name="Black A.N."/>
            <person name="Fields C.J."/>
            <person name="Walden K."/>
            <person name="Dewoody J.A."/>
        </authorList>
    </citation>
    <scope>NUCLEOTIDE SEQUENCE [LARGE SCALE GENOMIC DNA]</scope>
    <source>
        <strain evidence="1">ER-17-0199</strain>
        <tissue evidence="1">Blubber</tissue>
    </source>
</reference>
<evidence type="ECO:0000313" key="1">
    <source>
        <dbReference type="EMBL" id="KAJ8795164.1"/>
    </source>
</evidence>
<sequence>MSTPESWGHNQVPACACLSSQPPFPALTDLPLSPLSGTDTLGHDVPPAAVCAGTACVTGPSLLQLFHVSVRHRRRSDVSGEIQLAALWWQIRVITARPVKETPYGHRSLYERKCSRSFCPQDAKSPHTFLLR</sequence>
<accession>A0AB34HUT8</accession>
<organism evidence="1 2">
    <name type="scientific">Eschrichtius robustus</name>
    <name type="common">California gray whale</name>
    <name type="synonym">Eschrichtius gibbosus</name>
    <dbReference type="NCBI Taxonomy" id="9764"/>
    <lineage>
        <taxon>Eukaryota</taxon>
        <taxon>Metazoa</taxon>
        <taxon>Chordata</taxon>
        <taxon>Craniata</taxon>
        <taxon>Vertebrata</taxon>
        <taxon>Euteleostomi</taxon>
        <taxon>Mammalia</taxon>
        <taxon>Eutheria</taxon>
        <taxon>Laurasiatheria</taxon>
        <taxon>Artiodactyla</taxon>
        <taxon>Whippomorpha</taxon>
        <taxon>Cetacea</taxon>
        <taxon>Mysticeti</taxon>
        <taxon>Eschrichtiidae</taxon>
        <taxon>Eschrichtius</taxon>
    </lineage>
</organism>
<evidence type="ECO:0000313" key="2">
    <source>
        <dbReference type="Proteomes" id="UP001159641"/>
    </source>
</evidence>
<dbReference type="AlphaFoldDB" id="A0AB34HUT8"/>
<dbReference type="EMBL" id="JAIQCJ010000605">
    <property type="protein sequence ID" value="KAJ8795164.1"/>
    <property type="molecule type" value="Genomic_DNA"/>
</dbReference>
<comment type="caution">
    <text evidence="1">The sequence shown here is derived from an EMBL/GenBank/DDBJ whole genome shotgun (WGS) entry which is preliminary data.</text>
</comment>